<dbReference type="GO" id="GO:0005829">
    <property type="term" value="C:cytosol"/>
    <property type="evidence" value="ECO:0007669"/>
    <property type="project" value="TreeGrafter"/>
</dbReference>
<gene>
    <name evidence="6" type="ORF">MNBD_GAMMA05-288</name>
</gene>
<dbReference type="PANTHER" id="PTHR33398:SF1">
    <property type="entry name" value="SMALL RIBOSOMAL SUBUNIT PROTEIN BS20C"/>
    <property type="match status" value="1"/>
</dbReference>
<dbReference type="GO" id="GO:0015935">
    <property type="term" value="C:small ribosomal subunit"/>
    <property type="evidence" value="ECO:0007669"/>
    <property type="project" value="TreeGrafter"/>
</dbReference>
<dbReference type="GO" id="GO:0070181">
    <property type="term" value="F:small ribosomal subunit rRNA binding"/>
    <property type="evidence" value="ECO:0007669"/>
    <property type="project" value="TreeGrafter"/>
</dbReference>
<keyword evidence="3" id="KW-0694">RNA-binding</keyword>
<organism evidence="6">
    <name type="scientific">hydrothermal vent metagenome</name>
    <dbReference type="NCBI Taxonomy" id="652676"/>
    <lineage>
        <taxon>unclassified sequences</taxon>
        <taxon>metagenomes</taxon>
        <taxon>ecological metagenomes</taxon>
    </lineage>
</organism>
<comment type="similarity">
    <text evidence="1">Belongs to the bacterial ribosomal protein bS20 family.</text>
</comment>
<dbReference type="PANTHER" id="PTHR33398">
    <property type="entry name" value="30S RIBOSOMAL PROTEIN S20"/>
    <property type="match status" value="1"/>
</dbReference>
<evidence type="ECO:0000256" key="3">
    <source>
        <dbReference type="ARBA" id="ARBA00022884"/>
    </source>
</evidence>
<name>A0A3B0WLW1_9ZZZZ</name>
<evidence type="ECO:0000256" key="1">
    <source>
        <dbReference type="ARBA" id="ARBA00007634"/>
    </source>
</evidence>
<dbReference type="InterPro" id="IPR036510">
    <property type="entry name" value="Ribosomal_bS20_sf"/>
</dbReference>
<dbReference type="NCBIfam" id="TIGR00029">
    <property type="entry name" value="S20"/>
    <property type="match status" value="1"/>
</dbReference>
<dbReference type="InterPro" id="IPR002583">
    <property type="entry name" value="Ribosomal_bS20"/>
</dbReference>
<accession>A0A3B0WLW1</accession>
<evidence type="ECO:0000313" key="6">
    <source>
        <dbReference type="EMBL" id="VAW53303.1"/>
    </source>
</evidence>
<dbReference type="Gene3D" id="1.20.58.110">
    <property type="entry name" value="Ribosomal protein S20"/>
    <property type="match status" value="1"/>
</dbReference>
<protein>
    <submittedName>
        <fullName evidence="6">SSU ribosomal protein S20p</fullName>
    </submittedName>
</protein>
<dbReference type="AlphaFoldDB" id="A0A3B0WLW1"/>
<proteinExistence type="inferred from homology"/>
<dbReference type="SUPFAM" id="SSF46992">
    <property type="entry name" value="Ribosomal protein S20"/>
    <property type="match status" value="1"/>
</dbReference>
<evidence type="ECO:0000256" key="4">
    <source>
        <dbReference type="ARBA" id="ARBA00022980"/>
    </source>
</evidence>
<keyword evidence="2" id="KW-0699">rRNA-binding</keyword>
<sequence length="61" mass="6661">MMRTCIKKVYYAIEAGDKAAAEAAYKIAAPVIDRVAGKGLIHANKAARHKSRMNNNIRSMA</sequence>
<evidence type="ECO:0000256" key="2">
    <source>
        <dbReference type="ARBA" id="ARBA00022730"/>
    </source>
</evidence>
<dbReference type="GO" id="GO:0003735">
    <property type="term" value="F:structural constituent of ribosome"/>
    <property type="evidence" value="ECO:0007669"/>
    <property type="project" value="InterPro"/>
</dbReference>
<evidence type="ECO:0000256" key="5">
    <source>
        <dbReference type="ARBA" id="ARBA00023274"/>
    </source>
</evidence>
<keyword evidence="5" id="KW-0687">Ribonucleoprotein</keyword>
<dbReference type="GO" id="GO:0006412">
    <property type="term" value="P:translation"/>
    <property type="evidence" value="ECO:0007669"/>
    <property type="project" value="InterPro"/>
</dbReference>
<keyword evidence="4 6" id="KW-0689">Ribosomal protein</keyword>
<dbReference type="EMBL" id="UOFE01000034">
    <property type="protein sequence ID" value="VAW53303.1"/>
    <property type="molecule type" value="Genomic_DNA"/>
</dbReference>
<reference evidence="6" key="1">
    <citation type="submission" date="2018-06" db="EMBL/GenBank/DDBJ databases">
        <authorList>
            <person name="Zhirakovskaya E."/>
        </authorList>
    </citation>
    <scope>NUCLEOTIDE SEQUENCE</scope>
</reference>
<dbReference type="Pfam" id="PF01649">
    <property type="entry name" value="Ribosomal_S20p"/>
    <property type="match status" value="1"/>
</dbReference>